<proteinExistence type="predicted"/>
<keyword evidence="1" id="KW-1133">Transmembrane helix</keyword>
<keyword evidence="1" id="KW-0472">Membrane</keyword>
<dbReference type="EMBL" id="AY714840">
    <property type="protein sequence ID" value="AAU83065.1"/>
    <property type="molecule type" value="Genomic_DNA"/>
</dbReference>
<accession>Q64C12</accession>
<reference evidence="2" key="1">
    <citation type="journal article" date="2004" name="Science">
        <title>Reverse methanogenesis: testing the hypothesis with environmental genomics.</title>
        <authorList>
            <person name="Hallam S.J."/>
            <person name="Putnam N."/>
            <person name="Preston C.M."/>
            <person name="Detter J.C."/>
            <person name="Rokhsar D."/>
            <person name="Richardson P.M."/>
            <person name="DeLong E.F."/>
        </authorList>
    </citation>
    <scope>NUCLEOTIDE SEQUENCE</scope>
</reference>
<sequence>MSVTVRLSLSLRRASNGIGSCFWRPLIWSVIYVFSLHKTFTVFFLCLSPRSYIYVPPTTCFVALPRFYPKVQGS</sequence>
<gene>
    <name evidence="2" type="ORF">GZ26D6_41</name>
</gene>
<name>Q64C12_UNCAG</name>
<evidence type="ECO:0000313" key="2">
    <source>
        <dbReference type="EMBL" id="AAU83065.1"/>
    </source>
</evidence>
<reference evidence="2" key="2">
    <citation type="submission" date="2004-08" db="EMBL/GenBank/DDBJ databases">
        <authorList>
            <person name="Putnam N."/>
            <person name="Detter J.C."/>
            <person name="Richardson P.M."/>
            <person name="Rokhsar D."/>
        </authorList>
    </citation>
    <scope>NUCLEOTIDE SEQUENCE</scope>
</reference>
<protein>
    <submittedName>
        <fullName evidence="2">Uncharacterized protein</fullName>
    </submittedName>
</protein>
<dbReference type="AlphaFoldDB" id="Q64C12"/>
<keyword evidence="1" id="KW-0812">Transmembrane</keyword>
<feature type="transmembrane region" description="Helical" evidence="1">
    <location>
        <begin position="26"/>
        <end position="47"/>
    </location>
</feature>
<evidence type="ECO:0000256" key="1">
    <source>
        <dbReference type="SAM" id="Phobius"/>
    </source>
</evidence>
<organism evidence="2">
    <name type="scientific">Uncultured archaeon GZfos26G2</name>
    <dbReference type="NCBI Taxonomy" id="3386331"/>
    <lineage>
        <taxon>Archaea</taxon>
        <taxon>Methanobacteriati</taxon>
        <taxon>Methanobacteriota</taxon>
        <taxon>Stenosarchaea group</taxon>
        <taxon>Methanomicrobia</taxon>
        <taxon>Candidatus Methanophagales</taxon>
        <taxon>Candidatus Methanophagaceae</taxon>
        <taxon>Candidatus Methanophaga</taxon>
    </lineage>
</organism>